<evidence type="ECO:0000259" key="5">
    <source>
        <dbReference type="Pfam" id="PF02668"/>
    </source>
</evidence>
<dbReference type="SUPFAM" id="SSF51197">
    <property type="entry name" value="Clavaminate synthase-like"/>
    <property type="match status" value="1"/>
</dbReference>
<organism evidence="6 7">
    <name type="scientific">Enhydrobacter aerosaccus</name>
    <dbReference type="NCBI Taxonomy" id="225324"/>
    <lineage>
        <taxon>Bacteria</taxon>
        <taxon>Pseudomonadati</taxon>
        <taxon>Pseudomonadota</taxon>
        <taxon>Alphaproteobacteria</taxon>
        <taxon>Hyphomicrobiales</taxon>
        <taxon>Enhydrobacter</taxon>
    </lineage>
</organism>
<dbReference type="EMBL" id="FUWJ01000002">
    <property type="protein sequence ID" value="SJZ85060.1"/>
    <property type="molecule type" value="Genomic_DNA"/>
</dbReference>
<dbReference type="PANTHER" id="PTHR10696:SF56">
    <property type="entry name" value="TAUD_TFDA-LIKE DOMAIN-CONTAINING PROTEIN"/>
    <property type="match status" value="1"/>
</dbReference>
<dbReference type="PANTHER" id="PTHR10696">
    <property type="entry name" value="GAMMA-BUTYROBETAINE HYDROXYLASE-RELATED"/>
    <property type="match status" value="1"/>
</dbReference>
<evidence type="ECO:0000256" key="1">
    <source>
        <dbReference type="ARBA" id="ARBA00001954"/>
    </source>
</evidence>
<dbReference type="InterPro" id="IPR050411">
    <property type="entry name" value="AlphaKG_dependent_hydroxylases"/>
</dbReference>
<comment type="cofactor">
    <cofactor evidence="1">
        <name>Fe(2+)</name>
        <dbReference type="ChEBI" id="CHEBI:29033"/>
    </cofactor>
</comment>
<dbReference type="STRING" id="225324.SAMN02745126_02553"/>
<dbReference type="GO" id="GO:0017000">
    <property type="term" value="P:antibiotic biosynthetic process"/>
    <property type="evidence" value="ECO:0007669"/>
    <property type="project" value="UniProtKB-KW"/>
</dbReference>
<accession>A0A1T4P0D4</accession>
<gene>
    <name evidence="6" type="ORF">SAMN02745126_02553</name>
</gene>
<evidence type="ECO:0000313" key="7">
    <source>
        <dbReference type="Proteomes" id="UP000190092"/>
    </source>
</evidence>
<protein>
    <submittedName>
        <fullName evidence="6">Taurine catabolism dioxygenase TauD, TfdA family</fullName>
    </submittedName>
</protein>
<keyword evidence="3" id="KW-0045">Antibiotic biosynthesis</keyword>
<evidence type="ECO:0000256" key="4">
    <source>
        <dbReference type="SAM" id="MobiDB-lite"/>
    </source>
</evidence>
<dbReference type="Pfam" id="PF02668">
    <property type="entry name" value="TauD"/>
    <property type="match status" value="1"/>
</dbReference>
<evidence type="ECO:0000313" key="6">
    <source>
        <dbReference type="EMBL" id="SJZ85060.1"/>
    </source>
</evidence>
<dbReference type="Gene3D" id="3.60.130.10">
    <property type="entry name" value="Clavaminate synthase-like"/>
    <property type="match status" value="1"/>
</dbReference>
<name>A0A1T4P0D4_9HYPH</name>
<keyword evidence="7" id="KW-1185">Reference proteome</keyword>
<dbReference type="RefSeq" id="WP_085934220.1">
    <property type="nucleotide sequence ID" value="NZ_FUWJ01000002.1"/>
</dbReference>
<evidence type="ECO:0000256" key="2">
    <source>
        <dbReference type="ARBA" id="ARBA00023002"/>
    </source>
</evidence>
<dbReference type="GO" id="GO:0016706">
    <property type="term" value="F:2-oxoglutarate-dependent dioxygenase activity"/>
    <property type="evidence" value="ECO:0007669"/>
    <property type="project" value="UniProtKB-ARBA"/>
</dbReference>
<dbReference type="InterPro" id="IPR042098">
    <property type="entry name" value="TauD-like_sf"/>
</dbReference>
<sequence length="364" mass="40925">MGIQPEAIEYSDGPIGGEFAWRSEEIRDGAEWIHEVDDGDIAEIEAAVAATRAAGLDIMAITAKDFPLPRLSAKLAELRKDCVERFGFGFLRGLPVDRYDNETLIRLYWGLSRHLGDPVPQNRNGHLIGHVIDVGDRPGDLGRRLTQSTVELQCHSDSCDLLGLMCIQPAMQGGESTIVSAVTVHDEMLRRDPELCHALYQPVNEDRRGEIPEGMKPWAAIPVFMMQDGHFASYGPLDEYMESARRYPDAVPMSETQWAAIRLFREICNDPDIALRIAMQAGDLVYLHNPVVYHAREEYRDWPEENRKRHLMRIWLSMSDGPQLPEALAEKWIKVERGAERGGVHSAGRKAPNVPLDPATPAFR</sequence>
<dbReference type="AlphaFoldDB" id="A0A1T4P0D4"/>
<evidence type="ECO:0000256" key="3">
    <source>
        <dbReference type="ARBA" id="ARBA00023194"/>
    </source>
</evidence>
<keyword evidence="6" id="KW-0223">Dioxygenase</keyword>
<dbReference type="Proteomes" id="UP000190092">
    <property type="component" value="Unassembled WGS sequence"/>
</dbReference>
<feature type="domain" description="TauD/TfdA-like" evidence="5">
    <location>
        <begin position="61"/>
        <end position="315"/>
    </location>
</feature>
<proteinExistence type="predicted"/>
<dbReference type="InterPro" id="IPR003819">
    <property type="entry name" value="TauD/TfdA-like"/>
</dbReference>
<dbReference type="OrthoDB" id="5491415at2"/>
<keyword evidence="2" id="KW-0560">Oxidoreductase</keyword>
<feature type="region of interest" description="Disordered" evidence="4">
    <location>
        <begin position="342"/>
        <end position="364"/>
    </location>
</feature>
<reference evidence="7" key="1">
    <citation type="submission" date="2017-02" db="EMBL/GenBank/DDBJ databases">
        <authorList>
            <person name="Varghese N."/>
            <person name="Submissions S."/>
        </authorList>
    </citation>
    <scope>NUCLEOTIDE SEQUENCE [LARGE SCALE GENOMIC DNA]</scope>
    <source>
        <strain evidence="7">ATCC 27094</strain>
    </source>
</reference>